<dbReference type="AlphaFoldDB" id="A0A9P4M500"/>
<dbReference type="PROSITE" id="PS51393">
    <property type="entry name" value="LIPOXYGENASE_3"/>
    <property type="match status" value="1"/>
</dbReference>
<dbReference type="Proteomes" id="UP000799772">
    <property type="component" value="Unassembled WGS sequence"/>
</dbReference>
<evidence type="ECO:0000256" key="3">
    <source>
        <dbReference type="ARBA" id="ARBA00022964"/>
    </source>
</evidence>
<dbReference type="SUPFAM" id="SSF48484">
    <property type="entry name" value="Lipoxigenase"/>
    <property type="match status" value="1"/>
</dbReference>
<dbReference type="GO" id="GO:0034440">
    <property type="term" value="P:lipid oxidation"/>
    <property type="evidence" value="ECO:0007669"/>
    <property type="project" value="InterPro"/>
</dbReference>
<organism evidence="6 7">
    <name type="scientific">Rhizodiscina lignyota</name>
    <dbReference type="NCBI Taxonomy" id="1504668"/>
    <lineage>
        <taxon>Eukaryota</taxon>
        <taxon>Fungi</taxon>
        <taxon>Dikarya</taxon>
        <taxon>Ascomycota</taxon>
        <taxon>Pezizomycotina</taxon>
        <taxon>Dothideomycetes</taxon>
        <taxon>Pleosporomycetidae</taxon>
        <taxon>Aulographales</taxon>
        <taxon>Rhizodiscinaceae</taxon>
        <taxon>Rhizodiscina</taxon>
    </lineage>
</organism>
<keyword evidence="4" id="KW-0560">Oxidoreductase</keyword>
<dbReference type="InterPro" id="IPR013819">
    <property type="entry name" value="LipOase_C"/>
</dbReference>
<keyword evidence="3" id="KW-0223">Dioxygenase</keyword>
<proteinExistence type="predicted"/>
<accession>A0A9P4M500</accession>
<evidence type="ECO:0000313" key="6">
    <source>
        <dbReference type="EMBL" id="KAF2094797.1"/>
    </source>
</evidence>
<comment type="caution">
    <text evidence="6">The sequence shown here is derived from an EMBL/GenBank/DDBJ whole genome shotgun (WGS) entry which is preliminary data.</text>
</comment>
<evidence type="ECO:0000259" key="5">
    <source>
        <dbReference type="PROSITE" id="PS51393"/>
    </source>
</evidence>
<keyword evidence="7" id="KW-1185">Reference proteome</keyword>
<dbReference type="OrthoDB" id="407298at2759"/>
<reference evidence="6" key="1">
    <citation type="journal article" date="2020" name="Stud. Mycol.">
        <title>101 Dothideomycetes genomes: a test case for predicting lifestyles and emergence of pathogens.</title>
        <authorList>
            <person name="Haridas S."/>
            <person name="Albert R."/>
            <person name="Binder M."/>
            <person name="Bloem J."/>
            <person name="Labutti K."/>
            <person name="Salamov A."/>
            <person name="Andreopoulos B."/>
            <person name="Baker S."/>
            <person name="Barry K."/>
            <person name="Bills G."/>
            <person name="Bluhm B."/>
            <person name="Cannon C."/>
            <person name="Castanera R."/>
            <person name="Culley D."/>
            <person name="Daum C."/>
            <person name="Ezra D."/>
            <person name="Gonzalez J."/>
            <person name="Henrissat B."/>
            <person name="Kuo A."/>
            <person name="Liang C."/>
            <person name="Lipzen A."/>
            <person name="Lutzoni F."/>
            <person name="Magnuson J."/>
            <person name="Mondo S."/>
            <person name="Nolan M."/>
            <person name="Ohm R."/>
            <person name="Pangilinan J."/>
            <person name="Park H.-J."/>
            <person name="Ramirez L."/>
            <person name="Alfaro M."/>
            <person name="Sun H."/>
            <person name="Tritt A."/>
            <person name="Yoshinaga Y."/>
            <person name="Zwiers L.-H."/>
            <person name="Turgeon B."/>
            <person name="Goodwin S."/>
            <person name="Spatafora J."/>
            <person name="Crous P."/>
            <person name="Grigoriev I."/>
        </authorList>
    </citation>
    <scope>NUCLEOTIDE SEQUENCE</scope>
    <source>
        <strain evidence="6">CBS 133067</strain>
    </source>
</reference>
<sequence length="704" mass="80374">MSSLWSNISSNLVEDSLRLVAWDEGLVTQSIAQNKLWPRALSADAKRDALGWIVPKTAPQNKLSEGTFHGTSRALTQVFDLIQTRFNSYFDVINLQPSLPQGITTPEEKRRLYQWSPGPDSGPDYDHYPPHLSLIPKGSKDDFTQAQIFDRMRLLDSGFVLASIIPDKIKDFVYGYPDQGATIAQIEQRNHDLRSAKKDIYAEPNVGDRKDWYTDEMFAQQSFTGNNPTTIELAKDWIDKFKTVAKEQNNKKMVQLLTNTDNASLYVQDCSHIREAVGATADTKLWVQGKVKGEDRFACASVTLYRLEPKGKLHPLAIVIDFKGNMEKSVVIFNQRLHSSDKGDQQTDWPWRYAKTAAQASDWIRHEVGVHLNDCHLVEEAVIVAAYRTLPEDHIVYRLLYPHWLKTLAINAGARSTLVPHVVCDIIGITPEQTYSYLRDSYKNFKWEEHYVPKDLERRGFPVSQINDEKFHNYAYARDIQIMWFVLHKFVLAYLQNGSNGYKSDEDVANDQHIRDWCDELRSDNGGQLKSFPDIKTLNELVDTVTMCIHIASPQHTAINYLQEYYQSFVINKPPSLSCPPPQSIDELKKYTEKDLMAALPINRPTEWLLASHIPYLLSYRVAENQNLVTYAISQYHLADENGEDGIKEASRKLVMDLRSLGDAKDEKGNRVKGIFSKISDEMDEGFVEYKVMEPIATAVSILI</sequence>
<dbReference type="PANTHER" id="PTHR11771">
    <property type="entry name" value="LIPOXYGENASE"/>
    <property type="match status" value="1"/>
</dbReference>
<name>A0A9P4M500_9PEZI</name>
<feature type="domain" description="Lipoxygenase" evidence="5">
    <location>
        <begin position="88"/>
        <end position="704"/>
    </location>
</feature>
<dbReference type="Gene3D" id="3.10.450.60">
    <property type="match status" value="1"/>
</dbReference>
<dbReference type="InterPro" id="IPR000907">
    <property type="entry name" value="LipOase"/>
</dbReference>
<evidence type="ECO:0000313" key="7">
    <source>
        <dbReference type="Proteomes" id="UP000799772"/>
    </source>
</evidence>
<evidence type="ECO:0000256" key="2">
    <source>
        <dbReference type="ARBA" id="ARBA00022723"/>
    </source>
</evidence>
<dbReference type="GO" id="GO:0050584">
    <property type="term" value="F:linoleate 11-lipoxygenase activity"/>
    <property type="evidence" value="ECO:0007669"/>
    <property type="project" value="UniProtKB-ARBA"/>
</dbReference>
<dbReference type="Gene3D" id="1.20.245.10">
    <property type="entry name" value="Lipoxygenase-1, Domain 5"/>
    <property type="match status" value="1"/>
</dbReference>
<dbReference type="InterPro" id="IPR036226">
    <property type="entry name" value="LipOase_C_sf"/>
</dbReference>
<keyword evidence="2" id="KW-0479">Metal-binding</keyword>
<protein>
    <recommendedName>
        <fullName evidence="1">Manganese lipoxygenase</fullName>
    </recommendedName>
</protein>
<gene>
    <name evidence="6" type="ORF">NA57DRAFT_45933</name>
</gene>
<dbReference type="GO" id="GO:0046872">
    <property type="term" value="F:metal ion binding"/>
    <property type="evidence" value="ECO:0007669"/>
    <property type="project" value="UniProtKB-KW"/>
</dbReference>
<dbReference type="EMBL" id="ML978133">
    <property type="protein sequence ID" value="KAF2094797.1"/>
    <property type="molecule type" value="Genomic_DNA"/>
</dbReference>
<evidence type="ECO:0000256" key="1">
    <source>
        <dbReference type="ARBA" id="ARBA00021175"/>
    </source>
</evidence>
<dbReference type="GO" id="GO:0043651">
    <property type="term" value="P:linoleic acid metabolic process"/>
    <property type="evidence" value="ECO:0007669"/>
    <property type="project" value="UniProtKB-ARBA"/>
</dbReference>
<dbReference type="Pfam" id="PF00305">
    <property type="entry name" value="Lipoxygenase"/>
    <property type="match status" value="1"/>
</dbReference>
<evidence type="ECO:0000256" key="4">
    <source>
        <dbReference type="ARBA" id="ARBA00023002"/>
    </source>
</evidence>